<keyword evidence="2" id="KW-1185">Reference proteome</keyword>
<organism evidence="1 2">
    <name type="scientific">Pyronema omphalodes (strain CBS 100304)</name>
    <name type="common">Pyronema confluens</name>
    <dbReference type="NCBI Taxonomy" id="1076935"/>
    <lineage>
        <taxon>Eukaryota</taxon>
        <taxon>Fungi</taxon>
        <taxon>Dikarya</taxon>
        <taxon>Ascomycota</taxon>
        <taxon>Pezizomycotina</taxon>
        <taxon>Pezizomycetes</taxon>
        <taxon>Pezizales</taxon>
        <taxon>Pyronemataceae</taxon>
        <taxon>Pyronema</taxon>
    </lineage>
</organism>
<gene>
    <name evidence="1" type="ORF">PCON_07455</name>
</gene>
<accession>U4L603</accession>
<protein>
    <submittedName>
        <fullName evidence="1">Uncharacterized protein</fullName>
    </submittedName>
</protein>
<proteinExistence type="predicted"/>
<reference evidence="1 2" key="1">
    <citation type="journal article" date="2013" name="PLoS Genet.">
        <title>The genome and development-dependent transcriptomes of Pyronema confluens: a window into fungal evolution.</title>
        <authorList>
            <person name="Traeger S."/>
            <person name="Altegoer F."/>
            <person name="Freitag M."/>
            <person name="Gabaldon T."/>
            <person name="Kempken F."/>
            <person name="Kumar A."/>
            <person name="Marcet-Houben M."/>
            <person name="Poggeler S."/>
            <person name="Stajich J.E."/>
            <person name="Nowrousian M."/>
        </authorList>
    </citation>
    <scope>NUCLEOTIDE SEQUENCE [LARGE SCALE GENOMIC DNA]</scope>
    <source>
        <strain evidence="2">CBS 100304</strain>
        <tissue evidence="1">Vegetative mycelium</tissue>
    </source>
</reference>
<dbReference type="AlphaFoldDB" id="U4L603"/>
<name>U4L603_PYROM</name>
<evidence type="ECO:0000313" key="2">
    <source>
        <dbReference type="Proteomes" id="UP000018144"/>
    </source>
</evidence>
<sequence length="66" mass="7822">MELNPRRTTVGDEERREKDVPRYLRCDREEQDLTGNLDALAYTRHWLCHFSDSSLTGTSHFDHFVP</sequence>
<dbReference type="EMBL" id="HF935378">
    <property type="protein sequence ID" value="CCX07866.1"/>
    <property type="molecule type" value="Genomic_DNA"/>
</dbReference>
<dbReference type="Proteomes" id="UP000018144">
    <property type="component" value="Unassembled WGS sequence"/>
</dbReference>
<evidence type="ECO:0000313" key="1">
    <source>
        <dbReference type="EMBL" id="CCX07866.1"/>
    </source>
</evidence>